<keyword evidence="5" id="KW-1185">Reference proteome</keyword>
<comment type="caution">
    <text evidence="4">The sequence shown here is derived from an EMBL/GenBank/DDBJ whole genome shotgun (WGS) entry which is preliminary data.</text>
</comment>
<comment type="subcellular location">
    <subcellularLocation>
        <location evidence="2">Cytoplasm</location>
    </subcellularLocation>
    <subcellularLocation>
        <location evidence="2">Nucleus</location>
    </subcellularLocation>
</comment>
<organism evidence="4 5">
    <name type="scientific">Coemansia javaensis</name>
    <dbReference type="NCBI Taxonomy" id="2761396"/>
    <lineage>
        <taxon>Eukaryota</taxon>
        <taxon>Fungi</taxon>
        <taxon>Fungi incertae sedis</taxon>
        <taxon>Zoopagomycota</taxon>
        <taxon>Kickxellomycotina</taxon>
        <taxon>Kickxellomycetes</taxon>
        <taxon>Kickxellales</taxon>
        <taxon>Kickxellaceae</taxon>
        <taxon>Coemansia</taxon>
    </lineage>
</organism>
<dbReference type="InterPro" id="IPR011171">
    <property type="entry name" value="GMF"/>
</dbReference>
<dbReference type="OrthoDB" id="3919494at2759"/>
<accession>A0A9W8HM16</accession>
<dbReference type="PANTHER" id="PTHR11249">
    <property type="entry name" value="GLIAL FACTOR NATURATION FACTOR"/>
    <property type="match status" value="1"/>
</dbReference>
<evidence type="ECO:0000313" key="5">
    <source>
        <dbReference type="Proteomes" id="UP001140217"/>
    </source>
</evidence>
<name>A0A9W8HM16_9FUNG</name>
<dbReference type="PIRSF" id="PIRSF001788">
    <property type="entry name" value="GMF-beta"/>
    <property type="match status" value="1"/>
</dbReference>
<feature type="domain" description="ADF-H" evidence="3">
    <location>
        <begin position="3"/>
        <end position="138"/>
    </location>
</feature>
<evidence type="ECO:0000256" key="2">
    <source>
        <dbReference type="PIRNR" id="PIRNR001788"/>
    </source>
</evidence>
<evidence type="ECO:0000259" key="3">
    <source>
        <dbReference type="PROSITE" id="PS51263"/>
    </source>
</evidence>
<dbReference type="GO" id="GO:0003779">
    <property type="term" value="F:actin binding"/>
    <property type="evidence" value="ECO:0007669"/>
    <property type="project" value="InterPro"/>
</dbReference>
<sequence>MASVTCTISPEVVQDLKRCRLGDPSANMLAYVARIDGKTLEVVRDKELAGTSFEDLADELPEDSPRYVVLSYRHAHSDGHVSYPLVFIYYKPETAPTRALMLYASTLQLFANEGGLGAPHTLACADGLTQEWLEAALAKFSS</sequence>
<dbReference type="GO" id="GO:0030479">
    <property type="term" value="C:actin cortical patch"/>
    <property type="evidence" value="ECO:0007669"/>
    <property type="project" value="TreeGrafter"/>
</dbReference>
<dbReference type="SMART" id="SM00102">
    <property type="entry name" value="ADF"/>
    <property type="match status" value="1"/>
</dbReference>
<dbReference type="InterPro" id="IPR002108">
    <property type="entry name" value="ADF-H"/>
</dbReference>
<dbReference type="GO" id="GO:0071846">
    <property type="term" value="P:actin filament debranching"/>
    <property type="evidence" value="ECO:0007669"/>
    <property type="project" value="InterPro"/>
</dbReference>
<reference evidence="4" key="1">
    <citation type="submission" date="2022-07" db="EMBL/GenBank/DDBJ databases">
        <title>Phylogenomic reconstructions and comparative analyses of Kickxellomycotina fungi.</title>
        <authorList>
            <person name="Reynolds N.K."/>
            <person name="Stajich J.E."/>
            <person name="Barry K."/>
            <person name="Grigoriev I.V."/>
            <person name="Crous P."/>
            <person name="Smith M.E."/>
        </authorList>
    </citation>
    <scope>NUCLEOTIDE SEQUENCE</scope>
    <source>
        <strain evidence="4">NBRC 105414</strain>
    </source>
</reference>
<evidence type="ECO:0000313" key="4">
    <source>
        <dbReference type="EMBL" id="KAJ2785231.1"/>
    </source>
</evidence>
<dbReference type="PROSITE" id="PS51263">
    <property type="entry name" value="ADF_H"/>
    <property type="match status" value="1"/>
</dbReference>
<comment type="similarity">
    <text evidence="1 2">Belongs to the actin-binding proteins ADF family. GMF subfamily.</text>
</comment>
<dbReference type="InterPro" id="IPR029006">
    <property type="entry name" value="ADF-H/Gelsolin-like_dom_sf"/>
</dbReference>
<gene>
    <name evidence="4" type="ORF">H4R18_000682</name>
</gene>
<proteinExistence type="inferred from homology"/>
<dbReference type="Gene3D" id="3.40.20.10">
    <property type="entry name" value="Severin"/>
    <property type="match status" value="1"/>
</dbReference>
<evidence type="ECO:0000256" key="1">
    <source>
        <dbReference type="ARBA" id="ARBA00010055"/>
    </source>
</evidence>
<dbReference type="Proteomes" id="UP001140217">
    <property type="component" value="Unassembled WGS sequence"/>
</dbReference>
<dbReference type="EMBL" id="JANBUL010000014">
    <property type="protein sequence ID" value="KAJ2785231.1"/>
    <property type="molecule type" value="Genomic_DNA"/>
</dbReference>
<dbReference type="GO" id="GO:0071933">
    <property type="term" value="F:Arp2/3 complex binding"/>
    <property type="evidence" value="ECO:0007669"/>
    <property type="project" value="InterPro"/>
</dbReference>
<keyword evidence="2" id="KW-0539">Nucleus</keyword>
<dbReference type="AlphaFoldDB" id="A0A9W8HM16"/>
<dbReference type="GO" id="GO:0034316">
    <property type="term" value="P:negative regulation of Arp2/3 complex-mediated actin nucleation"/>
    <property type="evidence" value="ECO:0007669"/>
    <property type="project" value="TreeGrafter"/>
</dbReference>
<dbReference type="SUPFAM" id="SSF55753">
    <property type="entry name" value="Actin depolymerizing proteins"/>
    <property type="match status" value="1"/>
</dbReference>
<protein>
    <recommendedName>
        <fullName evidence="3">ADF-H domain-containing protein</fullName>
    </recommendedName>
</protein>
<dbReference type="GO" id="GO:0005634">
    <property type="term" value="C:nucleus"/>
    <property type="evidence" value="ECO:0007669"/>
    <property type="project" value="UniProtKB-SubCell"/>
</dbReference>
<dbReference type="PANTHER" id="PTHR11249:SF2">
    <property type="entry name" value="GLIA MATURATION FACTOR"/>
    <property type="match status" value="1"/>
</dbReference>
<dbReference type="Pfam" id="PF00241">
    <property type="entry name" value="Cofilin_ADF"/>
    <property type="match status" value="1"/>
</dbReference>
<keyword evidence="2" id="KW-0963">Cytoplasm</keyword>